<comment type="caution">
    <text evidence="1">The sequence shown here is derived from an EMBL/GenBank/DDBJ whole genome shotgun (WGS) entry which is preliminary data.</text>
</comment>
<reference evidence="1" key="1">
    <citation type="submission" date="2022-10" db="EMBL/GenBank/DDBJ databases">
        <authorList>
            <person name="Yu W.X."/>
        </authorList>
    </citation>
    <scope>NUCLEOTIDE SEQUENCE</scope>
    <source>
        <strain evidence="1">D04</strain>
    </source>
</reference>
<sequence length="417" mass="46903">MRNKYIGVIVILMSLLYPDLLQAQFSLSGEYRPRTELSHGYKKLVNSDQDAQMVTSQRTRLNLNYRNDYLLTKLVLQDVRLWGGQAQLVTNEDYAVSIHEAWAEIMLSDEFSLKAGRQEVAYDDHRIFGTVGWAQQARSHDMLLFKYSGDWDLHFGLAYHHDDNLNDDNPATATAHNDAYTSLQYVWFHNNWDASKLSLLLLNNGVPDAVDPANKVRYTQTIGGRYMVELTPITLASNLYFQNGKDASNMDVGAYNFLIEVSGSISDNMSFVGGFERLSGSDWDETDNKSFTPFYGTNHKFNGFMDYFYVGNHIGNVGLNDMYGKITVKNNDVTMGAHAHIFSSAAKIGPGVDNYLGTEIDLSLSYQFKPAVSFGFGWSTMLASDSMEVLKGGGDKGAFQHWGYAMIVVKPQFFPLK</sequence>
<protein>
    <recommendedName>
        <fullName evidence="3">Alginate export domain-containing protein</fullName>
    </recommendedName>
</protein>
<dbReference type="InterPro" id="IPR053728">
    <property type="entry name" value="Alginate_Permeability_Chnl"/>
</dbReference>
<dbReference type="Proteomes" id="UP001207408">
    <property type="component" value="Unassembled WGS sequence"/>
</dbReference>
<keyword evidence="2" id="KW-1185">Reference proteome</keyword>
<organism evidence="1 2">
    <name type="scientific">Plebeiibacterium marinum</name>
    <dbReference type="NCBI Taxonomy" id="2992111"/>
    <lineage>
        <taxon>Bacteria</taxon>
        <taxon>Pseudomonadati</taxon>
        <taxon>Bacteroidota</taxon>
        <taxon>Bacteroidia</taxon>
        <taxon>Marinilabiliales</taxon>
        <taxon>Marinilabiliaceae</taxon>
        <taxon>Plebeiibacterium</taxon>
    </lineage>
</organism>
<dbReference type="RefSeq" id="WP_301197439.1">
    <property type="nucleotide sequence ID" value="NZ_JAPDPI010000001.1"/>
</dbReference>
<dbReference type="EMBL" id="JAPDPI010000001">
    <property type="protein sequence ID" value="MCW3804216.1"/>
    <property type="molecule type" value="Genomic_DNA"/>
</dbReference>
<accession>A0AAE3MAC8</accession>
<evidence type="ECO:0000313" key="1">
    <source>
        <dbReference type="EMBL" id="MCW3804216.1"/>
    </source>
</evidence>
<name>A0AAE3MAC8_9BACT</name>
<gene>
    <name evidence="1" type="ORF">OM074_01195</name>
</gene>
<evidence type="ECO:0008006" key="3">
    <source>
        <dbReference type="Google" id="ProtNLM"/>
    </source>
</evidence>
<dbReference type="AlphaFoldDB" id="A0AAE3MAC8"/>
<evidence type="ECO:0000313" key="2">
    <source>
        <dbReference type="Proteomes" id="UP001207408"/>
    </source>
</evidence>
<proteinExistence type="predicted"/>
<dbReference type="Gene3D" id="2.40.160.100">
    <property type="match status" value="1"/>
</dbReference>